<dbReference type="InterPro" id="IPR011257">
    <property type="entry name" value="DNA_glycosylase"/>
</dbReference>
<sequence length="1207" mass="134361">MGAEAEESLDHPGSLSGMSPATPDVAWKPAERRRRRSEADAEGSSCCSLSAATAAWVGAGNVESDDPSVRSVAAGEQSRSVSRPEEEEEECASCTQDSTVSPPVSECGDRTAQQEPSTQEYTVSPPPVSECGDKVVQQESSNQESTVSPPPVSECGDKIAQQGSSTRESTVLLPVSECCNKVAQQESSTQESTVSLPVIECGDKVAQQESSTQESTVSLPSSECGDKVAQQESSTQESTVSLPLSECGDKVAQQESSTQESTVSPPVSECGDKIARQEGAASAIPTPEKVEATPRRPRKRSTKGLTRFKIMKDHKAAQRTATPVEVKIKRKAKDNGRRPLGDKSVRRKLNFEGDAVDFEGNREFSRAKLMEDLRCLAKVHGLRDDLGAGKRSKKGKKRKKMTGEHQDNGESALVPYQKAPAATSSSALVPIQNSTQLAIVHHRNHLKNLRTKVLGLDEKTLQVYNVLRKWDETDSESFEGVDIGSGPEWNETRRHFEHYVDVFIATVHGLLGPRRFSEWGGSVTDSVVGTFLTQNVADNLSSNAFLNLVAKFPPTKRHINAEACSNLSLLIDDMRRKLNLNEQSNGTDSGSSDFTKPVDFEKENGYNEEVKGNYGRDYSTIIENFISIIEKHHKDMSTWDNARLENMVKDKSGTPVCSHRTLRKFMDTFEEKDTSHWDKLREEAYSKGYKIKGTGISDSADWEAVLHAPAVEIANSIAVRGQHYVIALRIQAFLKRVKKDHGNFDLDWLRYVPRESAKNYLISILGLGDKSVDCIRLLSLKHKGFPVDVNVARIVTRLGWVKLQPLPFSAEFHLVGLYPIMRDVQKYLWPRLCTISKEKLYELHCLMITFGKAICTKVSPNCRACPFSAKCKYYNSSLARLSLPPAEGHGHEYGEEQASTATPGRLLLSNDSHIAGFQQVCQPQIKINMPAGRESIYKCEPIIEIPPSPEHEYEESPYEQELYEDDLCDIEDTIPELQYDFEIDLCSLKHTVNNGSWTPNSGKDLALINSQHASVQNKRLKNIGRLRTEHNAYVLPDDHAILEEFEDRVPEDPCPYLLVVISCSDEHTVKGTILIPCRTATRGNFPLNGTYFQDHEVFADHSSSRSPITIPRECIWNLDRCIVYFGSSIQSIMKGQTRQDIEDCYKKGYICVRGFDRNTRYPKPICAKLHATNERNGTGENSRKKKKTSQEGKKIDDKSSFGKLEIN</sequence>
<dbReference type="PANTHER" id="PTHR46213">
    <property type="entry name" value="TRANSCRIPTIONAL ACTIVATOR DEMETER"/>
    <property type="match status" value="1"/>
</dbReference>
<evidence type="ECO:0000256" key="1">
    <source>
        <dbReference type="ARBA" id="ARBA00001966"/>
    </source>
</evidence>
<evidence type="ECO:0000256" key="3">
    <source>
        <dbReference type="ARBA" id="ARBA00023004"/>
    </source>
</evidence>
<dbReference type="Gramene" id="Os02t0496500-01">
    <property type="protein sequence ID" value="Os02t0496500-01"/>
    <property type="gene ID" value="Os02g0496500"/>
</dbReference>
<feature type="region of interest" description="Disordered" evidence="5">
    <location>
        <begin position="1"/>
        <end position="48"/>
    </location>
</feature>
<comment type="cofactor">
    <cofactor evidence="1">
        <name>[4Fe-4S] cluster</name>
        <dbReference type="ChEBI" id="CHEBI:49883"/>
    </cofactor>
</comment>
<feature type="domain" description="Demeter RRM-fold" evidence="6">
    <location>
        <begin position="1071"/>
        <end position="1171"/>
    </location>
</feature>
<reference evidence="7 8" key="3">
    <citation type="journal article" date="2013" name="Rice">
        <title>Improvement of the Oryza sativa Nipponbare reference genome using next generation sequence and optical map data.</title>
        <authorList>
            <person name="Kawahara Y."/>
            <person name="de la Bastide M."/>
            <person name="Hamilton J.P."/>
            <person name="Kanamori H."/>
            <person name="McCombie W.R."/>
            <person name="Ouyang S."/>
            <person name="Schwartz D.C."/>
            <person name="Tanaka T."/>
            <person name="Wu J."/>
            <person name="Zhou S."/>
            <person name="Childs K.L."/>
            <person name="Davidson R.M."/>
            <person name="Lin H."/>
            <person name="Quesada-Ocampo L."/>
            <person name="Vaillancourt B."/>
            <person name="Sakai H."/>
            <person name="Lee S.S."/>
            <person name="Kim J."/>
            <person name="Numa H."/>
            <person name="Itoh T."/>
            <person name="Buell C.R."/>
            <person name="Matsumoto T."/>
        </authorList>
    </citation>
    <scope>NUCLEOTIDE SEQUENCE [LARGE SCALE GENOMIC DNA]</scope>
    <source>
        <strain evidence="8">cv. Nipponbare</strain>
    </source>
</reference>
<dbReference type="OMA" id="ECGDKVA"/>
<dbReference type="PaxDb" id="39947-Q6K6Q6"/>
<feature type="compositionally biased region" description="Low complexity" evidence="5">
    <location>
        <begin position="230"/>
        <end position="239"/>
    </location>
</feature>
<dbReference type="SUPFAM" id="SSF48150">
    <property type="entry name" value="DNA-glycosylase"/>
    <property type="match status" value="1"/>
</dbReference>
<feature type="compositionally biased region" description="Low complexity" evidence="5">
    <location>
        <begin position="254"/>
        <end position="268"/>
    </location>
</feature>
<proteinExistence type="predicted"/>
<feature type="region of interest" description="Disordered" evidence="5">
    <location>
        <begin position="61"/>
        <end position="168"/>
    </location>
</feature>
<dbReference type="Gene3D" id="1.10.1670.10">
    <property type="entry name" value="Helix-hairpin-Helix base-excision DNA repair enzymes (C-terminal)"/>
    <property type="match status" value="1"/>
</dbReference>
<keyword evidence="3" id="KW-0408">Iron</keyword>
<dbReference type="eggNOG" id="ENOG502QQKH">
    <property type="taxonomic scope" value="Eukaryota"/>
</dbReference>
<feature type="region of interest" description="Disordered" evidence="5">
    <location>
        <begin position="1172"/>
        <end position="1207"/>
    </location>
</feature>
<dbReference type="GO" id="GO:0035514">
    <property type="term" value="F:DNA demethylase activity"/>
    <property type="evidence" value="ECO:0007669"/>
    <property type="project" value="InterPro"/>
</dbReference>
<dbReference type="Gene3D" id="1.10.340.30">
    <property type="entry name" value="Hypothetical protein, domain 2"/>
    <property type="match status" value="1"/>
</dbReference>
<dbReference type="GO" id="GO:0051539">
    <property type="term" value="F:4 iron, 4 sulfur cluster binding"/>
    <property type="evidence" value="ECO:0007669"/>
    <property type="project" value="InterPro"/>
</dbReference>
<dbReference type="InterPro" id="IPR028925">
    <property type="entry name" value="RRM_DME"/>
</dbReference>
<protein>
    <submittedName>
        <fullName evidence="7">Os02g0496500 protein</fullName>
    </submittedName>
</protein>
<dbReference type="InterPro" id="IPR003651">
    <property type="entry name" value="Endonuclease3_FeS-loop_motif"/>
</dbReference>
<evidence type="ECO:0000259" key="6">
    <source>
        <dbReference type="Pfam" id="PF15628"/>
    </source>
</evidence>
<feature type="compositionally biased region" description="Low complexity" evidence="5">
    <location>
        <begin position="207"/>
        <end position="216"/>
    </location>
</feature>
<keyword evidence="4" id="KW-0411">Iron-sulfur</keyword>
<dbReference type="FunCoup" id="Q6K6Q6">
    <property type="interactions" value="4"/>
</dbReference>
<feature type="compositionally biased region" description="Basic and acidic residues" evidence="5">
    <location>
        <begin position="1188"/>
        <end position="1207"/>
    </location>
</feature>
<reference evidence="7 8" key="2">
    <citation type="journal article" date="2013" name="Plant Cell Physiol.">
        <title>Rice Annotation Project Database (RAP-DB): an integrative and interactive database for rice genomics.</title>
        <authorList>
            <person name="Sakai H."/>
            <person name="Lee S.S."/>
            <person name="Tanaka T."/>
            <person name="Numa H."/>
            <person name="Kim J."/>
            <person name="Kawahara Y."/>
            <person name="Wakimoto H."/>
            <person name="Yang C.C."/>
            <person name="Iwamoto M."/>
            <person name="Abe T."/>
            <person name="Yamada Y."/>
            <person name="Muto A."/>
            <person name="Inokuchi H."/>
            <person name="Ikemura T."/>
            <person name="Matsumoto T."/>
            <person name="Sasaki T."/>
            <person name="Itoh T."/>
        </authorList>
    </citation>
    <scope>NUCLEOTIDE SEQUENCE [LARGE SCALE GENOMIC DNA]</scope>
    <source>
        <strain evidence="8">cv. Nipponbare</strain>
    </source>
</reference>
<organism evidence="7 8">
    <name type="scientific">Oryza sativa subsp. japonica</name>
    <name type="common">Rice</name>
    <dbReference type="NCBI Taxonomy" id="39947"/>
    <lineage>
        <taxon>Eukaryota</taxon>
        <taxon>Viridiplantae</taxon>
        <taxon>Streptophyta</taxon>
        <taxon>Embryophyta</taxon>
        <taxon>Tracheophyta</taxon>
        <taxon>Spermatophyta</taxon>
        <taxon>Magnoliopsida</taxon>
        <taxon>Liliopsida</taxon>
        <taxon>Poales</taxon>
        <taxon>Poaceae</taxon>
        <taxon>BOP clade</taxon>
        <taxon>Oryzoideae</taxon>
        <taxon>Oryzeae</taxon>
        <taxon>Oryzinae</taxon>
        <taxon>Oryza</taxon>
        <taxon>Oryza sativa</taxon>
    </lineage>
</organism>
<evidence type="ECO:0000256" key="5">
    <source>
        <dbReference type="SAM" id="MobiDB-lite"/>
    </source>
</evidence>
<dbReference type="EMBL" id="AP014958">
    <property type="protein sequence ID" value="BAS78773.1"/>
    <property type="molecule type" value="Genomic_DNA"/>
</dbReference>
<evidence type="ECO:0000256" key="2">
    <source>
        <dbReference type="ARBA" id="ARBA00022723"/>
    </source>
</evidence>
<dbReference type="InterPro" id="IPR023170">
    <property type="entry name" value="HhH_base_excis_C"/>
</dbReference>
<dbReference type="HOGENOM" id="CLU_301189_0_0_1"/>
<dbReference type="SMART" id="SM00525">
    <property type="entry name" value="FES"/>
    <property type="match status" value="1"/>
</dbReference>
<dbReference type="Pfam" id="PF15628">
    <property type="entry name" value="RRM_DME"/>
    <property type="match status" value="1"/>
</dbReference>
<dbReference type="InParanoid" id="Q6K6Q6"/>
<feature type="compositionally biased region" description="Polar residues" evidence="5">
    <location>
        <begin position="93"/>
        <end position="102"/>
    </location>
</feature>
<evidence type="ECO:0000256" key="4">
    <source>
        <dbReference type="ARBA" id="ARBA00023014"/>
    </source>
</evidence>
<dbReference type="GO" id="GO:0019104">
    <property type="term" value="F:DNA N-glycosylase activity"/>
    <property type="evidence" value="ECO:0007669"/>
    <property type="project" value="InterPro"/>
</dbReference>
<dbReference type="InterPro" id="IPR044811">
    <property type="entry name" value="DME/ROS1"/>
</dbReference>
<feature type="compositionally biased region" description="Polar residues" evidence="5">
    <location>
        <begin position="111"/>
        <end position="122"/>
    </location>
</feature>
<feature type="compositionally biased region" description="Basic residues" evidence="5">
    <location>
        <begin position="390"/>
        <end position="400"/>
    </location>
</feature>
<gene>
    <name evidence="7" type="ordered locus">Os02g0496500</name>
    <name evidence="7" type="ORF">OSNPB_020496500</name>
</gene>
<dbReference type="GO" id="GO:0006281">
    <property type="term" value="P:DNA repair"/>
    <property type="evidence" value="ECO:0007669"/>
    <property type="project" value="InterPro"/>
</dbReference>
<keyword evidence="8" id="KW-1185">Reference proteome</keyword>
<dbReference type="AlphaFoldDB" id="Q6K6Q6"/>
<dbReference type="GO" id="GO:0046872">
    <property type="term" value="F:metal ion binding"/>
    <property type="evidence" value="ECO:0007669"/>
    <property type="project" value="UniProtKB-KW"/>
</dbReference>
<name>Q6K6Q6_ORYSJ</name>
<feature type="compositionally biased region" description="Polar residues" evidence="5">
    <location>
        <begin position="137"/>
        <end position="147"/>
    </location>
</feature>
<evidence type="ECO:0000313" key="8">
    <source>
        <dbReference type="Proteomes" id="UP000059680"/>
    </source>
</evidence>
<evidence type="ECO:0000313" key="7">
    <source>
        <dbReference type="EMBL" id="BAS78773.1"/>
    </source>
</evidence>
<feature type="region of interest" description="Disordered" evidence="5">
    <location>
        <begin position="386"/>
        <end position="410"/>
    </location>
</feature>
<accession>Q6K6Q6</accession>
<reference evidence="8" key="1">
    <citation type="journal article" date="2005" name="Nature">
        <title>The map-based sequence of the rice genome.</title>
        <authorList>
            <consortium name="International rice genome sequencing project (IRGSP)"/>
            <person name="Matsumoto T."/>
            <person name="Wu J."/>
            <person name="Kanamori H."/>
            <person name="Katayose Y."/>
            <person name="Fujisawa M."/>
            <person name="Namiki N."/>
            <person name="Mizuno H."/>
            <person name="Yamamoto K."/>
            <person name="Antonio B.A."/>
            <person name="Baba T."/>
            <person name="Sakata K."/>
            <person name="Nagamura Y."/>
            <person name="Aoki H."/>
            <person name="Arikawa K."/>
            <person name="Arita K."/>
            <person name="Bito T."/>
            <person name="Chiden Y."/>
            <person name="Fujitsuka N."/>
            <person name="Fukunaka R."/>
            <person name="Hamada M."/>
            <person name="Harada C."/>
            <person name="Hayashi A."/>
            <person name="Hijishita S."/>
            <person name="Honda M."/>
            <person name="Hosokawa S."/>
            <person name="Ichikawa Y."/>
            <person name="Idonuma A."/>
            <person name="Iijima M."/>
            <person name="Ikeda M."/>
            <person name="Ikeno M."/>
            <person name="Ito K."/>
            <person name="Ito S."/>
            <person name="Ito T."/>
            <person name="Ito Y."/>
            <person name="Ito Y."/>
            <person name="Iwabuchi A."/>
            <person name="Kamiya K."/>
            <person name="Karasawa W."/>
            <person name="Kurita K."/>
            <person name="Katagiri S."/>
            <person name="Kikuta A."/>
            <person name="Kobayashi H."/>
            <person name="Kobayashi N."/>
            <person name="Machita K."/>
            <person name="Maehara T."/>
            <person name="Masukawa M."/>
            <person name="Mizubayashi T."/>
            <person name="Mukai Y."/>
            <person name="Nagasaki H."/>
            <person name="Nagata Y."/>
            <person name="Naito S."/>
            <person name="Nakashima M."/>
            <person name="Nakama Y."/>
            <person name="Nakamichi Y."/>
            <person name="Nakamura M."/>
            <person name="Meguro A."/>
            <person name="Negishi M."/>
            <person name="Ohta I."/>
            <person name="Ohta T."/>
            <person name="Okamoto M."/>
            <person name="Ono N."/>
            <person name="Saji S."/>
            <person name="Sakaguchi M."/>
            <person name="Sakai K."/>
            <person name="Shibata M."/>
            <person name="Shimokawa T."/>
            <person name="Song J."/>
            <person name="Takazaki Y."/>
            <person name="Terasawa K."/>
            <person name="Tsugane M."/>
            <person name="Tsuji K."/>
            <person name="Ueda S."/>
            <person name="Waki K."/>
            <person name="Yamagata H."/>
            <person name="Yamamoto M."/>
            <person name="Yamamoto S."/>
            <person name="Yamane H."/>
            <person name="Yoshiki S."/>
            <person name="Yoshihara R."/>
            <person name="Yukawa K."/>
            <person name="Zhong H."/>
            <person name="Yano M."/>
            <person name="Yuan Q."/>
            <person name="Ouyang S."/>
            <person name="Liu J."/>
            <person name="Jones K.M."/>
            <person name="Gansberger K."/>
            <person name="Moffat K."/>
            <person name="Hill J."/>
            <person name="Bera J."/>
            <person name="Fadrosh D."/>
            <person name="Jin S."/>
            <person name="Johri S."/>
            <person name="Kim M."/>
            <person name="Overton L."/>
            <person name="Reardon M."/>
            <person name="Tsitrin T."/>
            <person name="Vuong H."/>
            <person name="Weaver B."/>
            <person name="Ciecko A."/>
            <person name="Tallon L."/>
            <person name="Jackson J."/>
            <person name="Pai G."/>
            <person name="Aken S.V."/>
            <person name="Utterback T."/>
            <person name="Reidmuller S."/>
            <person name="Feldblyum T."/>
            <person name="Hsiao J."/>
            <person name="Zismann V."/>
            <person name="Iobst S."/>
            <person name="de Vazeille A.R."/>
            <person name="Buell C.R."/>
            <person name="Ying K."/>
            <person name="Li Y."/>
            <person name="Lu T."/>
            <person name="Huang Y."/>
            <person name="Zhao Q."/>
            <person name="Feng Q."/>
            <person name="Zhang L."/>
            <person name="Zhu J."/>
            <person name="Weng Q."/>
            <person name="Mu J."/>
            <person name="Lu Y."/>
            <person name="Fan D."/>
            <person name="Liu Y."/>
            <person name="Guan J."/>
            <person name="Zhang Y."/>
            <person name="Yu S."/>
            <person name="Liu X."/>
            <person name="Zhang Y."/>
            <person name="Hong G."/>
            <person name="Han B."/>
            <person name="Choisne N."/>
            <person name="Demange N."/>
            <person name="Orjeda G."/>
            <person name="Samain S."/>
            <person name="Cattolico L."/>
            <person name="Pelletier E."/>
            <person name="Couloux A."/>
            <person name="Segurens B."/>
            <person name="Wincker P."/>
            <person name="D'Hont A."/>
            <person name="Scarpelli C."/>
            <person name="Weissenbach J."/>
            <person name="Salanoubat M."/>
            <person name="Quetier F."/>
            <person name="Yu Y."/>
            <person name="Kim H.R."/>
            <person name="Rambo T."/>
            <person name="Currie J."/>
            <person name="Collura K."/>
            <person name="Luo M."/>
            <person name="Yang T."/>
            <person name="Ammiraju J.S.S."/>
            <person name="Engler F."/>
            <person name="Soderlund C."/>
            <person name="Wing R.A."/>
            <person name="Palmer L.E."/>
            <person name="de la Bastide M."/>
            <person name="Spiegel L."/>
            <person name="Nascimento L."/>
            <person name="Zutavern T."/>
            <person name="O'Shaughnessy A."/>
            <person name="Dike S."/>
            <person name="Dedhia N."/>
            <person name="Preston R."/>
            <person name="Balija V."/>
            <person name="McCombie W.R."/>
            <person name="Chow T."/>
            <person name="Chen H."/>
            <person name="Chung M."/>
            <person name="Chen C."/>
            <person name="Shaw J."/>
            <person name="Wu H."/>
            <person name="Hsiao K."/>
            <person name="Chao Y."/>
            <person name="Chu M."/>
            <person name="Cheng C."/>
            <person name="Hour A."/>
            <person name="Lee P."/>
            <person name="Lin S."/>
            <person name="Lin Y."/>
            <person name="Liou J."/>
            <person name="Liu S."/>
            <person name="Hsing Y."/>
            <person name="Raghuvanshi S."/>
            <person name="Mohanty A."/>
            <person name="Bharti A.K."/>
            <person name="Gaur A."/>
            <person name="Gupta V."/>
            <person name="Kumar D."/>
            <person name="Ravi V."/>
            <person name="Vij S."/>
            <person name="Kapur A."/>
            <person name="Khurana P."/>
            <person name="Khurana P."/>
            <person name="Khurana J.P."/>
            <person name="Tyagi A.K."/>
            <person name="Gaikwad K."/>
            <person name="Singh A."/>
            <person name="Dalal V."/>
            <person name="Srivastava S."/>
            <person name="Dixit A."/>
            <person name="Pal A.K."/>
            <person name="Ghazi I.A."/>
            <person name="Yadav M."/>
            <person name="Pandit A."/>
            <person name="Bhargava A."/>
            <person name="Sureshbabu K."/>
            <person name="Batra K."/>
            <person name="Sharma T.R."/>
            <person name="Mohapatra T."/>
            <person name="Singh N.K."/>
            <person name="Messing J."/>
            <person name="Nelson A.B."/>
            <person name="Fuks G."/>
            <person name="Kavchok S."/>
            <person name="Keizer G."/>
            <person name="Linton E."/>
            <person name="Llaca V."/>
            <person name="Song R."/>
            <person name="Tanyolac B."/>
            <person name="Young S."/>
            <person name="Ho-Il K."/>
            <person name="Hahn J.H."/>
            <person name="Sangsakoo G."/>
            <person name="Vanavichit A."/>
            <person name="de Mattos Luiz.A.T."/>
            <person name="Zimmer P.D."/>
            <person name="Malone G."/>
            <person name="Dellagostin O."/>
            <person name="de Oliveira A.C."/>
            <person name="Bevan M."/>
            <person name="Bancroft I."/>
            <person name="Minx P."/>
            <person name="Cordum H."/>
            <person name="Wilson R."/>
            <person name="Cheng Z."/>
            <person name="Jin W."/>
            <person name="Jiang J."/>
            <person name="Leong S.A."/>
            <person name="Iwama H."/>
            <person name="Gojobori T."/>
            <person name="Itoh T."/>
            <person name="Niimura Y."/>
            <person name="Fujii Y."/>
            <person name="Habara T."/>
            <person name="Sakai H."/>
            <person name="Sato Y."/>
            <person name="Wilson G."/>
            <person name="Kumar K."/>
            <person name="McCouch S."/>
            <person name="Juretic N."/>
            <person name="Hoen D."/>
            <person name="Wright S."/>
            <person name="Bruskiewich R."/>
            <person name="Bureau T."/>
            <person name="Miyao A."/>
            <person name="Hirochika H."/>
            <person name="Nishikawa T."/>
            <person name="Kadowaki K."/>
            <person name="Sugiura M."/>
            <person name="Burr B."/>
            <person name="Sasaki T."/>
        </authorList>
    </citation>
    <scope>NUCLEOTIDE SEQUENCE [LARGE SCALE GENOMIC DNA]</scope>
    <source>
        <strain evidence="8">cv. Nipponbare</strain>
    </source>
</reference>
<dbReference type="PANTHER" id="PTHR46213:SF4">
    <property type="entry name" value="OS02G0496500 PROTEIN"/>
    <property type="match status" value="1"/>
</dbReference>
<dbReference type="GO" id="GO:0141166">
    <property type="term" value="P:chromosomal 5-methylcytosine DNA demethylation pathway"/>
    <property type="evidence" value="ECO:0007669"/>
    <property type="project" value="InterPro"/>
</dbReference>
<dbReference type="Proteomes" id="UP000059680">
    <property type="component" value="Chromosome 2"/>
</dbReference>
<dbReference type="KEGG" id="osa:4329407"/>
<dbReference type="OrthoDB" id="5607at2759"/>
<keyword evidence="2" id="KW-0479">Metal-binding</keyword>
<feature type="region of interest" description="Disordered" evidence="5">
    <location>
        <begin position="205"/>
        <end position="305"/>
    </location>
</feature>